<dbReference type="SUPFAM" id="SSF103473">
    <property type="entry name" value="MFS general substrate transporter"/>
    <property type="match status" value="1"/>
</dbReference>
<dbReference type="PANTHER" id="PTHR23505">
    <property type="entry name" value="SPINSTER"/>
    <property type="match status" value="1"/>
</dbReference>
<reference evidence="8" key="1">
    <citation type="submission" date="2019-02" db="EMBL/GenBank/DDBJ databases">
        <authorList>
            <person name="Li S.-H."/>
        </authorList>
    </citation>
    <scope>NUCLEOTIDE SEQUENCE</scope>
    <source>
        <strain evidence="8">IMCC14734</strain>
    </source>
</reference>
<proteinExistence type="predicted"/>
<comment type="caution">
    <text evidence="8">The sequence shown here is derived from an EMBL/GenBank/DDBJ whole genome shotgun (WGS) entry which is preliminary data.</text>
</comment>
<dbReference type="Gene3D" id="1.20.1250.20">
    <property type="entry name" value="MFS general substrate transporter like domains"/>
    <property type="match status" value="1"/>
</dbReference>
<keyword evidence="5 6" id="KW-0472">Membrane</keyword>
<dbReference type="CDD" id="cd17328">
    <property type="entry name" value="MFS_spinster_like"/>
    <property type="match status" value="1"/>
</dbReference>
<feature type="domain" description="Major facilitator superfamily (MFS) profile" evidence="7">
    <location>
        <begin position="23"/>
        <end position="463"/>
    </location>
</feature>
<feature type="transmembrane region" description="Helical" evidence="6">
    <location>
        <begin position="272"/>
        <end position="290"/>
    </location>
</feature>
<feature type="transmembrane region" description="Helical" evidence="6">
    <location>
        <begin position="149"/>
        <end position="167"/>
    </location>
</feature>
<dbReference type="Proteomes" id="UP001143362">
    <property type="component" value="Unassembled WGS sequence"/>
</dbReference>
<protein>
    <submittedName>
        <fullName evidence="8">MFS transporter</fullName>
    </submittedName>
</protein>
<sequence length="470" mass="49841">MGAATPLINTGQAYGTSGYRNFVLISLTLVYTLNFIDRVLIGVVAQPIIEEFKLQDWQFGLLSGFGFALMYTVMGIPIARWAERYNRVRIIAGSVILWSLMTALCGIAGSFVALLVFRIGVGIGEAGCTPPANSIIADYFPARSRARALAIYALGVTLGGVLANAFGGPIAQMFSWREAFLALGIPGIVIGFIVLFSVKEPPRGYSDQPGTQHEERTGLRETLRELSQKTTFWMNITAATVLAFVGYGVGNFSAPFFQRTHGLNVAEVATQIAVPLGLAASVGALAAGYLTERASGRYPNAVAVIPGVSLILCVPFYWIGFSADSVNVALACLLVGNLLHYSYLGAQYTICQGVASPRSRATAIAIMLFVVNLIGYGLGPIFVGFLSDVLMSSQLESLQSGAMISAQACDGTAAELLATLGAAQTEICQTARAQGLGQSILYAVSLYGVGGVLYLITCKTLQKDLTSKMN</sequence>
<feature type="transmembrane region" description="Helical" evidence="6">
    <location>
        <begin position="326"/>
        <end position="344"/>
    </location>
</feature>
<feature type="transmembrane region" description="Helical" evidence="6">
    <location>
        <begin position="232"/>
        <end position="252"/>
    </location>
</feature>
<comment type="subcellular location">
    <subcellularLocation>
        <location evidence="1">Membrane</location>
        <topology evidence="1">Multi-pass membrane protein</topology>
    </subcellularLocation>
</comment>
<evidence type="ECO:0000259" key="7">
    <source>
        <dbReference type="PROSITE" id="PS50850"/>
    </source>
</evidence>
<evidence type="ECO:0000256" key="3">
    <source>
        <dbReference type="ARBA" id="ARBA00022692"/>
    </source>
</evidence>
<evidence type="ECO:0000256" key="2">
    <source>
        <dbReference type="ARBA" id="ARBA00022448"/>
    </source>
</evidence>
<evidence type="ECO:0000256" key="1">
    <source>
        <dbReference type="ARBA" id="ARBA00004141"/>
    </source>
</evidence>
<feature type="transmembrane region" description="Helical" evidence="6">
    <location>
        <begin position="440"/>
        <end position="461"/>
    </location>
</feature>
<keyword evidence="3 6" id="KW-0812">Transmembrane</keyword>
<dbReference type="InterPro" id="IPR011701">
    <property type="entry name" value="MFS"/>
</dbReference>
<dbReference type="InterPro" id="IPR036259">
    <property type="entry name" value="MFS_trans_sf"/>
</dbReference>
<feature type="transmembrane region" description="Helical" evidence="6">
    <location>
        <begin position="90"/>
        <end position="117"/>
    </location>
</feature>
<feature type="transmembrane region" description="Helical" evidence="6">
    <location>
        <begin position="302"/>
        <end position="320"/>
    </location>
</feature>
<accession>A0ABT3TKW5</accession>
<name>A0ABT3TKW5_9GAMM</name>
<evidence type="ECO:0000256" key="6">
    <source>
        <dbReference type="SAM" id="Phobius"/>
    </source>
</evidence>
<dbReference type="InterPro" id="IPR044770">
    <property type="entry name" value="MFS_spinster-like"/>
</dbReference>
<feature type="transmembrane region" description="Helical" evidence="6">
    <location>
        <begin position="364"/>
        <end position="386"/>
    </location>
</feature>
<dbReference type="PANTHER" id="PTHR23505:SF79">
    <property type="entry name" value="PROTEIN SPINSTER"/>
    <property type="match status" value="1"/>
</dbReference>
<dbReference type="Pfam" id="PF07690">
    <property type="entry name" value="MFS_1"/>
    <property type="match status" value="1"/>
</dbReference>
<organism evidence="8 9">
    <name type="scientific">Candidatus Litorirhabdus singularis</name>
    <dbReference type="NCBI Taxonomy" id="2518993"/>
    <lineage>
        <taxon>Bacteria</taxon>
        <taxon>Pseudomonadati</taxon>
        <taxon>Pseudomonadota</taxon>
        <taxon>Gammaproteobacteria</taxon>
        <taxon>Cellvibrionales</taxon>
        <taxon>Halieaceae</taxon>
        <taxon>Candidatus Litorirhabdus</taxon>
    </lineage>
</organism>
<gene>
    <name evidence="8" type="ORF">EYC98_18775</name>
</gene>
<evidence type="ECO:0000256" key="4">
    <source>
        <dbReference type="ARBA" id="ARBA00022989"/>
    </source>
</evidence>
<dbReference type="InterPro" id="IPR020846">
    <property type="entry name" value="MFS_dom"/>
</dbReference>
<dbReference type="PROSITE" id="PS50850">
    <property type="entry name" value="MFS"/>
    <property type="match status" value="1"/>
</dbReference>
<feature type="transmembrane region" description="Helical" evidence="6">
    <location>
        <begin position="57"/>
        <end position="78"/>
    </location>
</feature>
<keyword evidence="4 6" id="KW-1133">Transmembrane helix</keyword>
<dbReference type="EMBL" id="SHNN01000004">
    <property type="protein sequence ID" value="MCX2982911.1"/>
    <property type="molecule type" value="Genomic_DNA"/>
</dbReference>
<feature type="transmembrane region" description="Helical" evidence="6">
    <location>
        <begin position="22"/>
        <end position="45"/>
    </location>
</feature>
<feature type="transmembrane region" description="Helical" evidence="6">
    <location>
        <begin position="179"/>
        <end position="198"/>
    </location>
</feature>
<keyword evidence="9" id="KW-1185">Reference proteome</keyword>
<evidence type="ECO:0000313" key="8">
    <source>
        <dbReference type="EMBL" id="MCX2982911.1"/>
    </source>
</evidence>
<keyword evidence="2" id="KW-0813">Transport</keyword>
<dbReference type="RefSeq" id="WP_279246936.1">
    <property type="nucleotide sequence ID" value="NZ_SHNN01000004.1"/>
</dbReference>
<evidence type="ECO:0000313" key="9">
    <source>
        <dbReference type="Proteomes" id="UP001143362"/>
    </source>
</evidence>
<evidence type="ECO:0000256" key="5">
    <source>
        <dbReference type="ARBA" id="ARBA00023136"/>
    </source>
</evidence>